<dbReference type="GO" id="GO:0003700">
    <property type="term" value="F:DNA-binding transcription factor activity"/>
    <property type="evidence" value="ECO:0007669"/>
    <property type="project" value="InterPro"/>
</dbReference>
<dbReference type="PROSITE" id="PS50931">
    <property type="entry name" value="HTH_LYSR"/>
    <property type="match status" value="1"/>
</dbReference>
<evidence type="ECO:0000313" key="7">
    <source>
        <dbReference type="Proteomes" id="UP000003254"/>
    </source>
</evidence>
<dbReference type="EMBL" id="ABOU02000008">
    <property type="protein sequence ID" value="EDY33975.1"/>
    <property type="molecule type" value="Genomic_DNA"/>
</dbReference>
<keyword evidence="2" id="KW-0805">Transcription regulation</keyword>
<keyword evidence="4" id="KW-0804">Transcription</keyword>
<dbReference type="Gene3D" id="3.40.190.290">
    <property type="match status" value="1"/>
</dbReference>
<dbReference type="PANTHER" id="PTHR30126:SF39">
    <property type="entry name" value="HTH-TYPE TRANSCRIPTIONAL REGULATOR CYSL"/>
    <property type="match status" value="1"/>
</dbReference>
<dbReference type="Pfam" id="PF00126">
    <property type="entry name" value="HTH_1"/>
    <property type="match status" value="1"/>
</dbReference>
<accession>B5CLA5</accession>
<dbReference type="PANTHER" id="PTHR30126">
    <property type="entry name" value="HTH-TYPE TRANSCRIPTIONAL REGULATOR"/>
    <property type="match status" value="1"/>
</dbReference>
<gene>
    <name evidence="6" type="ORF">RUMLAC_00226</name>
</gene>
<dbReference type="eggNOG" id="COG0583">
    <property type="taxonomic scope" value="Bacteria"/>
</dbReference>
<dbReference type="PRINTS" id="PR00039">
    <property type="entry name" value="HTHLYSR"/>
</dbReference>
<dbReference type="InterPro" id="IPR005119">
    <property type="entry name" value="LysR_subst-bd"/>
</dbReference>
<evidence type="ECO:0000256" key="3">
    <source>
        <dbReference type="ARBA" id="ARBA00023125"/>
    </source>
</evidence>
<evidence type="ECO:0000256" key="1">
    <source>
        <dbReference type="ARBA" id="ARBA00009437"/>
    </source>
</evidence>
<dbReference type="Gene3D" id="1.10.10.10">
    <property type="entry name" value="Winged helix-like DNA-binding domain superfamily/Winged helix DNA-binding domain"/>
    <property type="match status" value="1"/>
</dbReference>
<sequence length="310" mass="35100">MIFYTKRENQEDGGNTEMNLNQLHYFAKLAEVEHYTKAAEELSISQPSLSHAVSSLEKEIGTKLFEKQGRGVVLTKYGKIFKEYVDEAIHSLDTGVKKVQSMTGQTEGVVELAYIYTLGSGFVPRLVGDFLRTHEELKVKFRFTVGNTSEIIQGLKEDRFDIGFCSMAEREGEIGFTPVGREKLVVVVPKGHPLSYERAVDLEQAATYPQIFYTPNSGLRPVVDRMFEQAKLNPKIAYEIEEDGSMAGLVAENFGIAIMPEIPILSQLDVDVVPLRNQDQQRYIYMAQGKEKYHPPLVQKFAEYVKRRGM</sequence>
<dbReference type="InterPro" id="IPR000847">
    <property type="entry name" value="LysR_HTH_N"/>
</dbReference>
<keyword evidence="3" id="KW-0238">DNA-binding</keyword>
<dbReference type="Proteomes" id="UP000003254">
    <property type="component" value="Unassembled WGS sequence"/>
</dbReference>
<dbReference type="HOGENOM" id="CLU_039613_6_2_9"/>
<dbReference type="FunFam" id="1.10.10.10:FF:000001">
    <property type="entry name" value="LysR family transcriptional regulator"/>
    <property type="match status" value="1"/>
</dbReference>
<keyword evidence="7" id="KW-1185">Reference proteome</keyword>
<evidence type="ECO:0000256" key="4">
    <source>
        <dbReference type="ARBA" id="ARBA00023163"/>
    </source>
</evidence>
<proteinExistence type="inferred from homology"/>
<evidence type="ECO:0000259" key="5">
    <source>
        <dbReference type="PROSITE" id="PS50931"/>
    </source>
</evidence>
<comment type="caution">
    <text evidence="6">The sequence shown here is derived from an EMBL/GenBank/DDBJ whole genome shotgun (WGS) entry which is preliminary data.</text>
</comment>
<dbReference type="CDD" id="cd08434">
    <property type="entry name" value="PBP2_GltC_like"/>
    <property type="match status" value="1"/>
</dbReference>
<dbReference type="InterPro" id="IPR036390">
    <property type="entry name" value="WH_DNA-bd_sf"/>
</dbReference>
<dbReference type="SUPFAM" id="SSF46785">
    <property type="entry name" value="Winged helix' DNA-binding domain"/>
    <property type="match status" value="1"/>
</dbReference>
<protein>
    <submittedName>
        <fullName evidence="6">LysR substrate binding domain protein</fullName>
    </submittedName>
</protein>
<dbReference type="AlphaFoldDB" id="B5CLA5"/>
<dbReference type="Pfam" id="PF03466">
    <property type="entry name" value="LysR_substrate"/>
    <property type="match status" value="1"/>
</dbReference>
<comment type="similarity">
    <text evidence="1">Belongs to the LysR transcriptional regulatory family.</text>
</comment>
<dbReference type="InterPro" id="IPR036388">
    <property type="entry name" value="WH-like_DNA-bd_sf"/>
</dbReference>
<reference evidence="6 7" key="2">
    <citation type="submission" date="2008-08" db="EMBL/GenBank/DDBJ databases">
        <authorList>
            <person name="Fulton L."/>
            <person name="Clifton S."/>
            <person name="Fulton B."/>
            <person name="Xu J."/>
            <person name="Minx P."/>
            <person name="Pepin K.H."/>
            <person name="Johnson M."/>
            <person name="Bhonagiri V."/>
            <person name="Nash W.E."/>
            <person name="Mardis E.R."/>
            <person name="Wilson R.K."/>
        </authorList>
    </citation>
    <scope>NUCLEOTIDE SEQUENCE [LARGE SCALE GENOMIC DNA]</scope>
    <source>
        <strain evidence="6 7">ATCC 29176</strain>
    </source>
</reference>
<evidence type="ECO:0000313" key="6">
    <source>
        <dbReference type="EMBL" id="EDY33975.1"/>
    </source>
</evidence>
<dbReference type="GO" id="GO:0000976">
    <property type="term" value="F:transcription cis-regulatory region binding"/>
    <property type="evidence" value="ECO:0007669"/>
    <property type="project" value="TreeGrafter"/>
</dbReference>
<organism evidence="6 7">
    <name type="scientific">[Ruminococcus] lactaris ATCC 29176</name>
    <dbReference type="NCBI Taxonomy" id="471875"/>
    <lineage>
        <taxon>Bacteria</taxon>
        <taxon>Bacillati</taxon>
        <taxon>Bacillota</taxon>
        <taxon>Clostridia</taxon>
        <taxon>Lachnospirales</taxon>
        <taxon>Lachnospiraceae</taxon>
        <taxon>Mediterraneibacter</taxon>
    </lineage>
</organism>
<dbReference type="SUPFAM" id="SSF53850">
    <property type="entry name" value="Periplasmic binding protein-like II"/>
    <property type="match status" value="1"/>
</dbReference>
<evidence type="ECO:0000256" key="2">
    <source>
        <dbReference type="ARBA" id="ARBA00023015"/>
    </source>
</evidence>
<feature type="domain" description="HTH lysR-type" evidence="5">
    <location>
        <begin position="18"/>
        <end position="75"/>
    </location>
</feature>
<reference evidence="6 7" key="1">
    <citation type="submission" date="2008-08" db="EMBL/GenBank/DDBJ databases">
        <title>Draft genome sequence of Ruminococcus lactaris ATCC 29176.</title>
        <authorList>
            <person name="Sudarsanam P."/>
            <person name="Ley R."/>
            <person name="Guruge J."/>
            <person name="Turnbaugh P.J."/>
            <person name="Mahowald M."/>
            <person name="Liep D."/>
            <person name="Gordon J."/>
        </authorList>
    </citation>
    <scope>NUCLEOTIDE SEQUENCE [LARGE SCALE GENOMIC DNA]</scope>
    <source>
        <strain evidence="6 7">ATCC 29176</strain>
    </source>
</reference>
<name>B5CLA5_9FIRM</name>